<dbReference type="InterPro" id="IPR051609">
    <property type="entry name" value="NmrA/Isoflavone_reductase-like"/>
</dbReference>
<protein>
    <submittedName>
        <fullName evidence="5">NAD(P)-binding protein</fullName>
    </submittedName>
</protein>
<evidence type="ECO:0000259" key="4">
    <source>
        <dbReference type="Pfam" id="PF13460"/>
    </source>
</evidence>
<reference evidence="5" key="1">
    <citation type="journal article" date="2020" name="Phytopathology">
        <title>Genome sequence of the chestnut blight fungus Cryphonectria parasitica EP155: A fundamental resource for an archetypical invasive plant pathogen.</title>
        <authorList>
            <person name="Crouch J.A."/>
            <person name="Dawe A."/>
            <person name="Aerts A."/>
            <person name="Barry K."/>
            <person name="Churchill A.C.L."/>
            <person name="Grimwood J."/>
            <person name="Hillman B."/>
            <person name="Milgroom M.G."/>
            <person name="Pangilinan J."/>
            <person name="Smith M."/>
            <person name="Salamov A."/>
            <person name="Schmutz J."/>
            <person name="Yadav J."/>
            <person name="Grigoriev I.V."/>
            <person name="Nuss D."/>
        </authorList>
    </citation>
    <scope>NUCLEOTIDE SEQUENCE</scope>
    <source>
        <strain evidence="5">EP155</strain>
    </source>
</reference>
<dbReference type="SUPFAM" id="SSF51735">
    <property type="entry name" value="NAD(P)-binding Rossmann-fold domains"/>
    <property type="match status" value="1"/>
</dbReference>
<proteinExistence type="inferred from homology"/>
<dbReference type="GeneID" id="63837715"/>
<comment type="caution">
    <text evidence="5">The sequence shown here is derived from an EMBL/GenBank/DDBJ whole genome shotgun (WGS) entry which is preliminary data.</text>
</comment>
<name>A0A9P4Y1Y5_CRYP1</name>
<evidence type="ECO:0000256" key="1">
    <source>
        <dbReference type="ARBA" id="ARBA00005725"/>
    </source>
</evidence>
<dbReference type="OrthoDB" id="419598at2759"/>
<evidence type="ECO:0000256" key="2">
    <source>
        <dbReference type="ARBA" id="ARBA00022857"/>
    </source>
</evidence>
<sequence length="355" mass="38924">MATSSRYAQDQPHGFSNRIEKVAVTGAGGRMGSLITKALLGTSKHAVTAITRPNSDTTSFPAGVNIIQVDYSGDDDTALVSGLRGQQALIITAAVTAPRDMIPKLIRAAAKAGVKYVLPNWYGQDAANQSLCDDSLLTPMRDSILAEFAALEPNSTAYFLLYCNFWYEFSLGGGPDRFGFDFQKRSLILFDKGDVAINVTTWPQCARAVANLLSLKELPDDATDKSPTISQFANKGVYVSSFLLTQKEMFESVKRVTNTSDNDWAISTESSEQRWRESRDAVHQGNIEPFAKLLYSRNFFPNGGGDYESQLQLQNDVLSLPKEDLDEATAEAVRIGVRGDVVKAHKARVKEWTSS</sequence>
<dbReference type="InterPro" id="IPR016040">
    <property type="entry name" value="NAD(P)-bd_dom"/>
</dbReference>
<dbReference type="EMBL" id="MU032348">
    <property type="protein sequence ID" value="KAF3764670.1"/>
    <property type="molecule type" value="Genomic_DNA"/>
</dbReference>
<keyword evidence="6" id="KW-1185">Reference proteome</keyword>
<dbReference type="Pfam" id="PF13460">
    <property type="entry name" value="NAD_binding_10"/>
    <property type="match status" value="1"/>
</dbReference>
<accession>A0A9P4Y1Y5</accession>
<evidence type="ECO:0000313" key="5">
    <source>
        <dbReference type="EMBL" id="KAF3764670.1"/>
    </source>
</evidence>
<gene>
    <name evidence="5" type="ORF">M406DRAFT_330997</name>
</gene>
<comment type="similarity">
    <text evidence="1">Belongs to the NmrA-type oxidoreductase family. Isoflavone reductase subfamily.</text>
</comment>
<evidence type="ECO:0000313" key="6">
    <source>
        <dbReference type="Proteomes" id="UP000803844"/>
    </source>
</evidence>
<dbReference type="PANTHER" id="PTHR47706:SF7">
    <property type="entry name" value="CIPA-LIKE, PUTATIVE (AFU_ORTHOLOGUE AFUA_1G01630)-RELATED"/>
    <property type="match status" value="1"/>
</dbReference>
<dbReference type="InterPro" id="IPR036291">
    <property type="entry name" value="NAD(P)-bd_dom_sf"/>
</dbReference>
<dbReference type="PANTHER" id="PTHR47706">
    <property type="entry name" value="NMRA-LIKE FAMILY PROTEIN"/>
    <property type="match status" value="1"/>
</dbReference>
<evidence type="ECO:0000256" key="3">
    <source>
        <dbReference type="ARBA" id="ARBA00023002"/>
    </source>
</evidence>
<dbReference type="GO" id="GO:0016491">
    <property type="term" value="F:oxidoreductase activity"/>
    <property type="evidence" value="ECO:0007669"/>
    <property type="project" value="UniProtKB-KW"/>
</dbReference>
<dbReference type="AlphaFoldDB" id="A0A9P4Y1Y5"/>
<dbReference type="Proteomes" id="UP000803844">
    <property type="component" value="Unassembled WGS sequence"/>
</dbReference>
<dbReference type="RefSeq" id="XP_040775631.1">
    <property type="nucleotide sequence ID" value="XM_040920586.1"/>
</dbReference>
<organism evidence="5 6">
    <name type="scientific">Cryphonectria parasitica (strain ATCC 38755 / EP155)</name>
    <dbReference type="NCBI Taxonomy" id="660469"/>
    <lineage>
        <taxon>Eukaryota</taxon>
        <taxon>Fungi</taxon>
        <taxon>Dikarya</taxon>
        <taxon>Ascomycota</taxon>
        <taxon>Pezizomycotina</taxon>
        <taxon>Sordariomycetes</taxon>
        <taxon>Sordariomycetidae</taxon>
        <taxon>Diaporthales</taxon>
        <taxon>Cryphonectriaceae</taxon>
        <taxon>Cryphonectria-Endothia species complex</taxon>
        <taxon>Cryphonectria</taxon>
    </lineage>
</organism>
<keyword evidence="3" id="KW-0560">Oxidoreductase</keyword>
<feature type="domain" description="NAD(P)-binding" evidence="4">
    <location>
        <begin position="26"/>
        <end position="116"/>
    </location>
</feature>
<dbReference type="Gene3D" id="3.40.50.720">
    <property type="entry name" value="NAD(P)-binding Rossmann-like Domain"/>
    <property type="match status" value="1"/>
</dbReference>
<keyword evidence="2" id="KW-0521">NADP</keyword>